<dbReference type="RefSeq" id="WP_085557448.1">
    <property type="nucleotide sequence ID" value="NZ_JAENHM010000083.1"/>
</dbReference>
<organism evidence="1 2">
    <name type="scientific">Azospirillum endophyticum</name>
    <dbReference type="NCBI Taxonomy" id="2800326"/>
    <lineage>
        <taxon>Bacteria</taxon>
        <taxon>Pseudomonadati</taxon>
        <taxon>Pseudomonadota</taxon>
        <taxon>Alphaproteobacteria</taxon>
        <taxon>Rhodospirillales</taxon>
        <taxon>Azospirillaceae</taxon>
        <taxon>Azospirillum</taxon>
    </lineage>
</organism>
<dbReference type="Proteomes" id="UP000652760">
    <property type="component" value="Unassembled WGS sequence"/>
</dbReference>
<accession>A0ABS1FFG9</accession>
<proteinExistence type="predicted"/>
<evidence type="ECO:0000313" key="1">
    <source>
        <dbReference type="EMBL" id="MBK1842173.1"/>
    </source>
</evidence>
<gene>
    <name evidence="1" type="ORF">JHL17_32735</name>
</gene>
<sequence>MWAAGAWPAAAASQTPAAQAGGLRAEVHSAIIHLLPTTLMLKEIDNLLAFLAEAKLQPVTGVFTGNDQEDQDGALVVTCSS</sequence>
<evidence type="ECO:0000313" key="2">
    <source>
        <dbReference type="Proteomes" id="UP000652760"/>
    </source>
</evidence>
<name>A0ABS1FFG9_9PROT</name>
<dbReference type="EMBL" id="JAENHM010000083">
    <property type="protein sequence ID" value="MBK1842173.1"/>
    <property type="molecule type" value="Genomic_DNA"/>
</dbReference>
<keyword evidence="2" id="KW-1185">Reference proteome</keyword>
<protein>
    <submittedName>
        <fullName evidence="1">Uncharacterized protein</fullName>
    </submittedName>
</protein>
<comment type="caution">
    <text evidence="1">The sequence shown here is derived from an EMBL/GenBank/DDBJ whole genome shotgun (WGS) entry which is preliminary data.</text>
</comment>
<reference evidence="2" key="1">
    <citation type="submission" date="2021-01" db="EMBL/GenBank/DDBJ databases">
        <title>Genome public.</title>
        <authorList>
            <person name="Liu C."/>
            <person name="Sun Q."/>
        </authorList>
    </citation>
    <scope>NUCLEOTIDE SEQUENCE [LARGE SCALE GENOMIC DNA]</scope>
    <source>
        <strain evidence="2">YIM B02556</strain>
    </source>
</reference>